<dbReference type="Gene3D" id="1.25.40.10">
    <property type="entry name" value="Tetratricopeptide repeat domain"/>
    <property type="match status" value="1"/>
</dbReference>
<dbReference type="InterPro" id="IPR011990">
    <property type="entry name" value="TPR-like_helical_dom_sf"/>
</dbReference>
<dbReference type="AlphaFoldDB" id="A0A8J2M5M3"/>
<protein>
    <recommendedName>
        <fullName evidence="3">Leucine-rich PPR motif-containing protein, mitochondrial</fullName>
    </recommendedName>
</protein>
<gene>
    <name evidence="1" type="ORF">CJOHNSTONI_LOCUS5773</name>
</gene>
<evidence type="ECO:0008006" key="3">
    <source>
        <dbReference type="Google" id="ProtNLM"/>
    </source>
</evidence>
<comment type="caution">
    <text evidence="1">The sequence shown here is derived from an EMBL/GenBank/DDBJ whole genome shotgun (WGS) entry which is preliminary data.</text>
</comment>
<reference evidence="1" key="1">
    <citation type="submission" date="2021-09" db="EMBL/GenBank/DDBJ databases">
        <authorList>
            <consortium name="Pathogen Informatics"/>
        </authorList>
    </citation>
    <scope>NUCLEOTIDE SEQUENCE</scope>
</reference>
<dbReference type="GO" id="GO:0005739">
    <property type="term" value="C:mitochondrion"/>
    <property type="evidence" value="ECO:0007669"/>
    <property type="project" value="TreeGrafter"/>
</dbReference>
<evidence type="ECO:0000313" key="1">
    <source>
        <dbReference type="EMBL" id="CAG9535782.1"/>
    </source>
</evidence>
<dbReference type="GO" id="GO:0070129">
    <property type="term" value="P:regulation of mitochondrial translation"/>
    <property type="evidence" value="ECO:0007669"/>
    <property type="project" value="TreeGrafter"/>
</dbReference>
<dbReference type="PANTHER" id="PTHR46669">
    <property type="entry name" value="LEUCINE-RICH PPR MOTIF-CONTAINING PROTEIN, MITOCHONDRIAL"/>
    <property type="match status" value="1"/>
</dbReference>
<dbReference type="GO" id="GO:0003730">
    <property type="term" value="F:mRNA 3'-UTR binding"/>
    <property type="evidence" value="ECO:0007669"/>
    <property type="project" value="TreeGrafter"/>
</dbReference>
<accession>A0A8J2M5M3</accession>
<sequence length="999" mass="113008">MFVTARARAATSICRKRIAEGIRTRTTVSMNQDIGEAVGPSLLITNSLGSYDLKWPLDSFNKSHHSQMSYLELSLFKKHTKRLQVDQQKNIYDVIDSIEWNYLVTEAHLEKALNMLNDFKCNVKGLVDSEIAVLISATGCRCQMLSAAQRNEYTSRLLHVLKMKGVVLGITARNALLAAQVDNQVDVGVVETLKQFESDRLVPNAQTYVQLSRIYALKANLKGIIEIIKHARNVGVELPSQVLESVVYSLARLGQNEKAKLVIEHVSSSMSSTDSLKMAYTLAKAEQFDGGDVLEFLDEIADINTFMEKHQISIYELLFSLVRKGNLDAIAKLTSILASLSESMNKQCESIVCSRIRKLLSKEEKNIPAAATLLNLIPSAEKRSKFQAILARQFLSVIQKKTILEAVKVCTVFQKCNIMKHPLRIYLHDVALNNPKNFHDLFAIYKRTDDFVELQNRPHLQLPIAVLHFSELMKADTREKKIEHLLEIARSLQRTGIASCGNKYFANMKKLFIVPLLKDMNVLPQLVRKIESESSLQCFIVDILVTHLLATKQMQKLQLLLQGALKNSSAGEAYPYREVKNLILNTTVYDKSFISACCLLRLLFPLSGVNNRQYRKGVKIIRAAIVAGDLKKVKMMCGIWSTDKRIVLRKTDKDDLLRTLDRNGELSKKQYVAALSEMIPMSRGVRQKLIGKAESADQERMEMELQNALDYGDLEKAKEIWVAGSEYIAASKGLLLAEKLYFSKMMDQFKSVLLKLNELHEDLSYEVLTAYDSSDASDARIVFLNETSKILDLRLNIKQELLHNTRVNAFHKFIEKGNLSNALGLLKIISAQKNSVFGQFDLMGAAIDRDDTTIISEVINLITIYHGKESSLADFCVALLERNKEAHAMRLVENSDFRLSGAKLNYYIDREIDLDQTEVILDLFALCIHKGNLEQRDLENAVSKMFAFYVKRKNEAVINLIKERLKDMGIRLTPEMNSLLLKSKEQNFGITDDKNMLAS</sequence>
<evidence type="ECO:0000313" key="2">
    <source>
        <dbReference type="Proteomes" id="UP000746747"/>
    </source>
</evidence>
<dbReference type="InterPro" id="IPR033490">
    <property type="entry name" value="LRP130"/>
</dbReference>
<dbReference type="OrthoDB" id="185373at2759"/>
<name>A0A8J2M5M3_9BILA</name>
<dbReference type="PANTHER" id="PTHR46669:SF3">
    <property type="entry name" value="LEUCINE-RICH PPR MOTIF-CONTAINING PROTEIN, MITOCHONDRIAL"/>
    <property type="match status" value="1"/>
</dbReference>
<dbReference type="EMBL" id="CAKAEH010001403">
    <property type="protein sequence ID" value="CAG9535782.1"/>
    <property type="molecule type" value="Genomic_DNA"/>
</dbReference>
<dbReference type="Proteomes" id="UP000746747">
    <property type="component" value="Unassembled WGS sequence"/>
</dbReference>
<dbReference type="GO" id="GO:0005634">
    <property type="term" value="C:nucleus"/>
    <property type="evidence" value="ECO:0007669"/>
    <property type="project" value="TreeGrafter"/>
</dbReference>
<proteinExistence type="predicted"/>
<organism evidence="1 2">
    <name type="scientific">Cercopithifilaria johnstoni</name>
    <dbReference type="NCBI Taxonomy" id="2874296"/>
    <lineage>
        <taxon>Eukaryota</taxon>
        <taxon>Metazoa</taxon>
        <taxon>Ecdysozoa</taxon>
        <taxon>Nematoda</taxon>
        <taxon>Chromadorea</taxon>
        <taxon>Rhabditida</taxon>
        <taxon>Spirurina</taxon>
        <taxon>Spiruromorpha</taxon>
        <taxon>Filarioidea</taxon>
        <taxon>Onchocercidae</taxon>
        <taxon>Cercopithifilaria</taxon>
    </lineage>
</organism>
<keyword evidence="2" id="KW-1185">Reference proteome</keyword>